<feature type="compositionally biased region" description="Basic and acidic residues" evidence="2">
    <location>
        <begin position="130"/>
        <end position="148"/>
    </location>
</feature>
<proteinExistence type="predicted"/>
<dbReference type="EMBL" id="KK583190">
    <property type="protein sequence ID" value="KDO34902.1"/>
    <property type="molecule type" value="Genomic_DNA"/>
</dbReference>
<dbReference type="RefSeq" id="XP_012194561.1">
    <property type="nucleotide sequence ID" value="XM_012339171.1"/>
</dbReference>
<sequence length="256" mass="28423">MALLAAGTAYRRHAQLRAVTDPAIDRAAGQTVAAVDMQVRDEAPGTVTTGGVMTRAGSIPATTSHREKREVEMKNAQSQVRGIATRTELQATIGVPPTPDKRVHGATTAAEAQRGAQPRPRHHGSASDTKAPEPTRRRDDDHKPREAVESSATAKEANEANEATKDRRRKDTEEKKLIKRHHTVYDESSEAYWKKHHEANRMDIKWLVWQADADISGFMADFAAQELANISQRIQSHEHQLAQWERGDDLPDLNNP</sequence>
<dbReference type="VEuPathDB" id="FungiDB:SPRG_00961"/>
<protein>
    <submittedName>
        <fullName evidence="3">Uncharacterized protein</fullName>
    </submittedName>
</protein>
<dbReference type="GeneID" id="24123582"/>
<feature type="compositionally biased region" description="Basic and acidic residues" evidence="2">
    <location>
        <begin position="156"/>
        <end position="175"/>
    </location>
</feature>
<name>A0A067D7B2_SAPPC</name>
<evidence type="ECO:0000313" key="3">
    <source>
        <dbReference type="EMBL" id="KDO34902.1"/>
    </source>
</evidence>
<organism evidence="3 4">
    <name type="scientific">Saprolegnia parasitica (strain CBS 223.65)</name>
    <dbReference type="NCBI Taxonomy" id="695850"/>
    <lineage>
        <taxon>Eukaryota</taxon>
        <taxon>Sar</taxon>
        <taxon>Stramenopiles</taxon>
        <taxon>Oomycota</taxon>
        <taxon>Saprolegniomycetes</taxon>
        <taxon>Saprolegniales</taxon>
        <taxon>Saprolegniaceae</taxon>
        <taxon>Saprolegnia</taxon>
    </lineage>
</organism>
<evidence type="ECO:0000256" key="1">
    <source>
        <dbReference type="SAM" id="Coils"/>
    </source>
</evidence>
<dbReference type="OrthoDB" id="10485242at2759"/>
<keyword evidence="4" id="KW-1185">Reference proteome</keyword>
<feature type="region of interest" description="Disordered" evidence="2">
    <location>
        <begin position="44"/>
        <end position="175"/>
    </location>
</feature>
<keyword evidence="1" id="KW-0175">Coiled coil</keyword>
<gene>
    <name evidence="3" type="ORF">SPRG_00961</name>
</gene>
<evidence type="ECO:0000313" key="4">
    <source>
        <dbReference type="Proteomes" id="UP000030745"/>
    </source>
</evidence>
<dbReference type="Proteomes" id="UP000030745">
    <property type="component" value="Unassembled WGS sequence"/>
</dbReference>
<evidence type="ECO:0000256" key="2">
    <source>
        <dbReference type="SAM" id="MobiDB-lite"/>
    </source>
</evidence>
<reference evidence="3 4" key="1">
    <citation type="journal article" date="2013" name="PLoS Genet.">
        <title>Distinctive expansion of potential virulence genes in the genome of the oomycete fish pathogen Saprolegnia parasitica.</title>
        <authorList>
            <person name="Jiang R.H."/>
            <person name="de Bruijn I."/>
            <person name="Haas B.J."/>
            <person name="Belmonte R."/>
            <person name="Lobach L."/>
            <person name="Christie J."/>
            <person name="van den Ackerveken G."/>
            <person name="Bottin A."/>
            <person name="Bulone V."/>
            <person name="Diaz-Moreno S.M."/>
            <person name="Dumas B."/>
            <person name="Fan L."/>
            <person name="Gaulin E."/>
            <person name="Govers F."/>
            <person name="Grenville-Briggs L.J."/>
            <person name="Horner N.R."/>
            <person name="Levin J.Z."/>
            <person name="Mammella M."/>
            <person name="Meijer H.J."/>
            <person name="Morris P."/>
            <person name="Nusbaum C."/>
            <person name="Oome S."/>
            <person name="Phillips A.J."/>
            <person name="van Rooyen D."/>
            <person name="Rzeszutek E."/>
            <person name="Saraiva M."/>
            <person name="Secombes C.J."/>
            <person name="Seidl M.F."/>
            <person name="Snel B."/>
            <person name="Stassen J.H."/>
            <person name="Sykes S."/>
            <person name="Tripathy S."/>
            <person name="van den Berg H."/>
            <person name="Vega-Arreguin J.C."/>
            <person name="Wawra S."/>
            <person name="Young S.K."/>
            <person name="Zeng Q."/>
            <person name="Dieguez-Uribeondo J."/>
            <person name="Russ C."/>
            <person name="Tyler B.M."/>
            <person name="van West P."/>
        </authorList>
    </citation>
    <scope>NUCLEOTIDE SEQUENCE [LARGE SCALE GENOMIC DNA]</scope>
    <source>
        <strain evidence="3 4">CBS 223.65</strain>
    </source>
</reference>
<accession>A0A067D7B2</accession>
<dbReference type="OMA" id="IQSHEHQ"/>
<feature type="compositionally biased region" description="Basic and acidic residues" evidence="2">
    <location>
        <begin position="64"/>
        <end position="73"/>
    </location>
</feature>
<feature type="coiled-coil region" evidence="1">
    <location>
        <begin position="220"/>
        <end position="247"/>
    </location>
</feature>
<dbReference type="AlphaFoldDB" id="A0A067D7B2"/>
<dbReference type="KEGG" id="spar:SPRG_00961"/>